<dbReference type="KEGG" id="hcv:FTV88_2482"/>
<organism evidence="1 2">
    <name type="scientific">Heliorestis convoluta</name>
    <dbReference type="NCBI Taxonomy" id="356322"/>
    <lineage>
        <taxon>Bacteria</taxon>
        <taxon>Bacillati</taxon>
        <taxon>Bacillota</taxon>
        <taxon>Clostridia</taxon>
        <taxon>Eubacteriales</taxon>
        <taxon>Heliobacteriaceae</taxon>
        <taxon>Heliorestis</taxon>
    </lineage>
</organism>
<dbReference type="RefSeq" id="WP_207707864.1">
    <property type="nucleotide sequence ID" value="NZ_CP045875.1"/>
</dbReference>
<dbReference type="EMBL" id="CP045875">
    <property type="protein sequence ID" value="QGG48575.1"/>
    <property type="molecule type" value="Genomic_DNA"/>
</dbReference>
<sequence>MTMPTIPKRTREEAITDVIESIALEETALAHLINAEADKIEHYLKSKTICPDKLIALNKTVEQVLKTIIKKEMLLQFKLETAMDTKPPCPPPPCPPKPLLCPPIIYPQPVVCKAVAKVQIIGKPVKRKKKKRKIKKCFIK</sequence>
<proteinExistence type="predicted"/>
<gene>
    <name evidence="1" type="ORF">FTV88_2482</name>
</gene>
<reference evidence="2" key="1">
    <citation type="submission" date="2019-11" db="EMBL/GenBank/DDBJ databases">
        <title>Genome sequence of Heliorestis convoluta strain HH, an alkaliphilic and minimalistic phototrophic bacterium from a soda lake in Egypt.</title>
        <authorList>
            <person name="Dewey E.D."/>
            <person name="Stokes L.M."/>
            <person name="Burchell B.M."/>
            <person name="Shaffer K.N."/>
            <person name="Huntington A.M."/>
            <person name="Baker J.M."/>
            <person name="Nadendla S."/>
            <person name="Giglio M.G."/>
            <person name="Touchman J.W."/>
            <person name="Blankenship R.E."/>
            <person name="Madigan M.T."/>
            <person name="Sattley W.M."/>
        </authorList>
    </citation>
    <scope>NUCLEOTIDE SEQUENCE [LARGE SCALE GENOMIC DNA]</scope>
    <source>
        <strain evidence="2">HH</strain>
    </source>
</reference>
<protein>
    <submittedName>
        <fullName evidence="1">Uncharacterized protein</fullName>
    </submittedName>
</protein>
<accession>A0A5Q2N7W1</accession>
<name>A0A5Q2N7W1_9FIRM</name>
<dbReference type="InterPro" id="IPR058705">
    <property type="entry name" value="A_ENA"/>
</dbReference>
<dbReference type="Proteomes" id="UP000366051">
    <property type="component" value="Chromosome"/>
</dbReference>
<dbReference type="AlphaFoldDB" id="A0A5Q2N7W1"/>
<keyword evidence="2" id="KW-1185">Reference proteome</keyword>
<evidence type="ECO:0000313" key="1">
    <source>
        <dbReference type="EMBL" id="QGG48575.1"/>
    </source>
</evidence>
<evidence type="ECO:0000313" key="2">
    <source>
        <dbReference type="Proteomes" id="UP000366051"/>
    </source>
</evidence>
<dbReference type="Pfam" id="PF26595">
    <property type="entry name" value="A_ENA"/>
    <property type="match status" value="1"/>
</dbReference>